<evidence type="ECO:0000313" key="3">
    <source>
        <dbReference type="EMBL" id="ENZ80377.1"/>
    </source>
</evidence>
<dbReference type="InterPro" id="IPR022742">
    <property type="entry name" value="Hydrolase_4"/>
</dbReference>
<evidence type="ECO:0000259" key="2">
    <source>
        <dbReference type="Pfam" id="PF12146"/>
    </source>
</evidence>
<dbReference type="InterPro" id="IPR029058">
    <property type="entry name" value="AB_hydrolase_fold"/>
</dbReference>
<feature type="compositionally biased region" description="Low complexity" evidence="1">
    <location>
        <begin position="296"/>
        <end position="405"/>
    </location>
</feature>
<keyword evidence="4" id="KW-1185">Reference proteome</keyword>
<dbReference type="Pfam" id="PF12146">
    <property type="entry name" value="Hydrolase_4"/>
    <property type="match status" value="1"/>
</dbReference>
<protein>
    <submittedName>
        <fullName evidence="3">Lysophospholipase</fullName>
    </submittedName>
</protein>
<dbReference type="SUPFAM" id="SSF53474">
    <property type="entry name" value="alpha/beta-Hydrolases"/>
    <property type="match status" value="1"/>
</dbReference>
<proteinExistence type="predicted"/>
<evidence type="ECO:0000256" key="1">
    <source>
        <dbReference type="SAM" id="MobiDB-lite"/>
    </source>
</evidence>
<sequence length="467" mass="47533">MADTVLLIHGYGCAGDVWDPIAARLRAEGFRVETPTIRSAVRTVEGPRAGLAGLTLADYVAEMSALAQTLAKETGKKPLVFGHSMGGLIAQKIAEAGHAAGLVLFAPASPADARGKPKLSPVFTFLNLALQSKPETRAGKMWKPGFKFGVMNAVPAPRHDGLYAKMVHDSGQVLSDLAWPHKDPNKAAHVDSAKVTVPVLVLAGGLDRTTPPEDVRRVGQKYATADYREYPQNAHYLIDEPNTMKILDDVIAWLTGKKLTPAAEPAPAPAPAPAAKAEPPKAAPVPAPAPEPAPEPVKAVEPAPAPVEAAPEPAPAAKAPAKTPAKAKAPAKPKAPAEKPAPAPKAAAAPKKAAAKAPAKPKAEPEAAPAPKATAKPAAKPKTAPTPKAAPAAKPATAKTAAKPKAPAKPKAETAPAVPAKTPAKPAASKSAAAPKAAAKTAPKTAPKTAKAPATKTTAKTSPKPAK</sequence>
<dbReference type="Proteomes" id="UP000013063">
    <property type="component" value="Unassembled WGS sequence"/>
</dbReference>
<dbReference type="Gene3D" id="3.40.50.1820">
    <property type="entry name" value="alpha/beta hydrolase"/>
    <property type="match status" value="1"/>
</dbReference>
<name>R0EGH2_CAUVI</name>
<dbReference type="InterPro" id="IPR051044">
    <property type="entry name" value="MAG_DAG_Lipase"/>
</dbReference>
<dbReference type="EMBL" id="APMP01000033">
    <property type="protein sequence ID" value="ENZ80377.1"/>
    <property type="molecule type" value="Genomic_DNA"/>
</dbReference>
<feature type="compositionally biased region" description="Pro residues" evidence="1">
    <location>
        <begin position="281"/>
        <end position="295"/>
    </location>
</feature>
<comment type="caution">
    <text evidence="3">The sequence shown here is derived from an EMBL/GenBank/DDBJ whole genome shotgun (WGS) entry which is preliminary data.</text>
</comment>
<dbReference type="AlphaFoldDB" id="R0EGH2"/>
<dbReference type="PATRIC" id="fig|1292034.3.peg.3665"/>
<feature type="region of interest" description="Disordered" evidence="1">
    <location>
        <begin position="261"/>
        <end position="467"/>
    </location>
</feature>
<dbReference type="STRING" id="1292034.OR37_03692"/>
<evidence type="ECO:0000313" key="4">
    <source>
        <dbReference type="Proteomes" id="UP000013063"/>
    </source>
</evidence>
<gene>
    <name evidence="3" type="ORF">OR37_03692</name>
</gene>
<accession>R0EGH2</accession>
<dbReference type="eggNOG" id="COG2267">
    <property type="taxonomic scope" value="Bacteria"/>
</dbReference>
<feature type="compositionally biased region" description="Low complexity" evidence="1">
    <location>
        <begin position="413"/>
        <end position="467"/>
    </location>
</feature>
<feature type="domain" description="Serine aminopeptidase S33" evidence="2">
    <location>
        <begin position="4"/>
        <end position="242"/>
    </location>
</feature>
<dbReference type="PANTHER" id="PTHR11614">
    <property type="entry name" value="PHOSPHOLIPASE-RELATED"/>
    <property type="match status" value="1"/>
</dbReference>
<dbReference type="RefSeq" id="WP_004623322.1">
    <property type="nucleotide sequence ID" value="NZ_APMP01000033.1"/>
</dbReference>
<organism evidence="3 4">
    <name type="scientific">Caulobacter vibrioides OR37</name>
    <dbReference type="NCBI Taxonomy" id="1292034"/>
    <lineage>
        <taxon>Bacteria</taxon>
        <taxon>Pseudomonadati</taxon>
        <taxon>Pseudomonadota</taxon>
        <taxon>Alphaproteobacteria</taxon>
        <taxon>Caulobacterales</taxon>
        <taxon>Caulobacteraceae</taxon>
        <taxon>Caulobacter</taxon>
    </lineage>
</organism>
<dbReference type="OrthoDB" id="9814966at2"/>
<reference evidence="3 4" key="1">
    <citation type="journal article" date="2013" name="Genome Announc.">
        <title>Draft Genome Sequence for Caulobacter sp. Strain OR37, a Bacterium Tolerant to Heavy Metals.</title>
        <authorList>
            <person name="Utturkar S.M."/>
            <person name="Bollmann A."/>
            <person name="Brzoska R.M."/>
            <person name="Klingeman D.M."/>
            <person name="Epstein S.E."/>
            <person name="Palumbo A.V."/>
            <person name="Brown S.D."/>
        </authorList>
    </citation>
    <scope>NUCLEOTIDE SEQUENCE [LARGE SCALE GENOMIC DNA]</scope>
    <source>
        <strain evidence="3 4">OR37</strain>
    </source>
</reference>